<accession>A0AAD8PT54</accession>
<name>A0AAD8PT54_9PEZI</name>
<evidence type="ECO:0000256" key="1">
    <source>
        <dbReference type="SAM" id="MobiDB-lite"/>
    </source>
</evidence>
<keyword evidence="3" id="KW-1185">Reference proteome</keyword>
<organism evidence="2 3">
    <name type="scientific">Colletotrichum navitas</name>
    <dbReference type="NCBI Taxonomy" id="681940"/>
    <lineage>
        <taxon>Eukaryota</taxon>
        <taxon>Fungi</taxon>
        <taxon>Dikarya</taxon>
        <taxon>Ascomycota</taxon>
        <taxon>Pezizomycotina</taxon>
        <taxon>Sordariomycetes</taxon>
        <taxon>Hypocreomycetidae</taxon>
        <taxon>Glomerellales</taxon>
        <taxon>Glomerellaceae</taxon>
        <taxon>Colletotrichum</taxon>
        <taxon>Colletotrichum graminicola species complex</taxon>
    </lineage>
</organism>
<feature type="region of interest" description="Disordered" evidence="1">
    <location>
        <begin position="1"/>
        <end position="25"/>
    </location>
</feature>
<reference evidence="2" key="1">
    <citation type="submission" date="2021-06" db="EMBL/GenBank/DDBJ databases">
        <title>Comparative genomics, transcriptomics and evolutionary studies reveal genomic signatures of adaptation to plant cell wall in hemibiotrophic fungi.</title>
        <authorList>
            <consortium name="DOE Joint Genome Institute"/>
            <person name="Baroncelli R."/>
            <person name="Diaz J.F."/>
            <person name="Benocci T."/>
            <person name="Peng M."/>
            <person name="Battaglia E."/>
            <person name="Haridas S."/>
            <person name="Andreopoulos W."/>
            <person name="Labutti K."/>
            <person name="Pangilinan J."/>
            <person name="Floch G.L."/>
            <person name="Makela M.R."/>
            <person name="Henrissat B."/>
            <person name="Grigoriev I.V."/>
            <person name="Crouch J.A."/>
            <person name="De Vries R.P."/>
            <person name="Sukno S.A."/>
            <person name="Thon M.R."/>
        </authorList>
    </citation>
    <scope>NUCLEOTIDE SEQUENCE</scope>
    <source>
        <strain evidence="2">CBS 125086</strain>
    </source>
</reference>
<evidence type="ECO:0000313" key="3">
    <source>
        <dbReference type="Proteomes" id="UP001230504"/>
    </source>
</evidence>
<sequence>MSFLTDGRRSVIARDNPSAGPGVKAQRDWVGIRAEASRIKEPRLIEGRRRQAKVPAGTVGNPGM</sequence>
<dbReference type="EMBL" id="JAHLJV010000057">
    <property type="protein sequence ID" value="KAK1580234.1"/>
    <property type="molecule type" value="Genomic_DNA"/>
</dbReference>
<dbReference type="Proteomes" id="UP001230504">
    <property type="component" value="Unassembled WGS sequence"/>
</dbReference>
<dbReference type="GeneID" id="85442693"/>
<protein>
    <submittedName>
        <fullName evidence="2">Uncharacterized protein</fullName>
    </submittedName>
</protein>
<proteinExistence type="predicted"/>
<dbReference type="RefSeq" id="XP_060411291.1">
    <property type="nucleotide sequence ID" value="XM_060558453.1"/>
</dbReference>
<gene>
    <name evidence="2" type="ORF">LY79DRAFT_562183</name>
</gene>
<dbReference type="AlphaFoldDB" id="A0AAD8PT54"/>
<comment type="caution">
    <text evidence="2">The sequence shown here is derived from an EMBL/GenBank/DDBJ whole genome shotgun (WGS) entry which is preliminary data.</text>
</comment>
<evidence type="ECO:0000313" key="2">
    <source>
        <dbReference type="EMBL" id="KAK1580234.1"/>
    </source>
</evidence>